<comment type="caution">
    <text evidence="1">The sequence shown here is derived from an EMBL/GenBank/DDBJ whole genome shotgun (WGS) entry which is preliminary data.</text>
</comment>
<sequence>MNNNYKNDYHSPLKQAKLHFMLEKAPLENDEFFTFANQLAKLFPNERPDFSQFPEWVFLNTNIDQNSSNPLYILLEWAKNKKYCEYLIHYIQPLIDSIQPQDLSYFTHFPCLQLKIVYFFIQNMSFFPYPEHPKLLKMYWESFYAFSKPFLSEATYLLNSPYSMDKIISVHILTYLLVWLNAISLLPSQDEILDVLGYITQLLLEKRPIFASQVGIQCLLYLIQNEFPQKYLPQFIPAVIQAASEPILPKVYQCIRLLLPYIQPEDFKTELKHFLFTQKFNDLNFICQNEYLELMSSIIQNLLFDYYPPIY</sequence>
<protein>
    <submittedName>
        <fullName evidence="1">Uncharacterized protein</fullName>
    </submittedName>
</protein>
<evidence type="ECO:0000313" key="1">
    <source>
        <dbReference type="EMBL" id="OHT04385.1"/>
    </source>
</evidence>
<dbReference type="AlphaFoldDB" id="A0A1J4JZ04"/>
<proteinExistence type="predicted"/>
<dbReference type="Proteomes" id="UP000179807">
    <property type="component" value="Unassembled WGS sequence"/>
</dbReference>
<organism evidence="1 2">
    <name type="scientific">Tritrichomonas foetus</name>
    <dbReference type="NCBI Taxonomy" id="1144522"/>
    <lineage>
        <taxon>Eukaryota</taxon>
        <taxon>Metamonada</taxon>
        <taxon>Parabasalia</taxon>
        <taxon>Tritrichomonadida</taxon>
        <taxon>Tritrichomonadidae</taxon>
        <taxon>Tritrichomonas</taxon>
    </lineage>
</organism>
<keyword evidence="2" id="KW-1185">Reference proteome</keyword>
<dbReference type="GeneID" id="94840663"/>
<name>A0A1J4JZ04_9EUKA</name>
<dbReference type="VEuPathDB" id="TrichDB:TRFO_28086"/>
<reference evidence="1" key="1">
    <citation type="submission" date="2016-10" db="EMBL/GenBank/DDBJ databases">
        <authorList>
            <person name="Benchimol M."/>
            <person name="Almeida L.G."/>
            <person name="Vasconcelos A.T."/>
            <person name="Perreira-Neves A."/>
            <person name="Rosa I.A."/>
            <person name="Tasca T."/>
            <person name="Bogo M.R."/>
            <person name="de Souza W."/>
        </authorList>
    </citation>
    <scope>NUCLEOTIDE SEQUENCE [LARGE SCALE GENOMIC DNA]</scope>
    <source>
        <strain evidence="1">K</strain>
    </source>
</reference>
<dbReference type="EMBL" id="MLAK01000794">
    <property type="protein sequence ID" value="OHT04385.1"/>
    <property type="molecule type" value="Genomic_DNA"/>
</dbReference>
<evidence type="ECO:0000313" key="2">
    <source>
        <dbReference type="Proteomes" id="UP000179807"/>
    </source>
</evidence>
<accession>A0A1J4JZ04</accession>
<gene>
    <name evidence="1" type="ORF">TRFO_28086</name>
</gene>
<dbReference type="RefSeq" id="XP_068357521.1">
    <property type="nucleotide sequence ID" value="XM_068505959.1"/>
</dbReference>